<dbReference type="PANTHER" id="PTHR37309:SF1">
    <property type="entry name" value="SLR0284 PROTEIN"/>
    <property type="match status" value="1"/>
</dbReference>
<dbReference type="RefSeq" id="WP_130937275.1">
    <property type="nucleotide sequence ID" value="NZ_BMEE01000003.1"/>
</dbReference>
<accession>A0A4Q9FPK5</accession>
<dbReference type="InterPro" id="IPR007165">
    <property type="entry name" value="Phage_holin_4_2"/>
</dbReference>
<sequence length="115" mass="12542">MKRIIKLLLNAVAVFILAHLLSGVDVDGYVGALIVAVVLAILNLLVKPILVIFTLPATILTLGLFLLVINAVIILLADKLIDGFAVTNFWWALLFSVLLCVLQSILHSLLKEDKK</sequence>
<evidence type="ECO:0000313" key="2">
    <source>
        <dbReference type="EMBL" id="TBN15723.1"/>
    </source>
</evidence>
<keyword evidence="3" id="KW-1185">Reference proteome</keyword>
<dbReference type="OrthoDB" id="6402664at2"/>
<proteinExistence type="predicted"/>
<gene>
    <name evidence="2" type="ORF">EYD46_11410</name>
</gene>
<evidence type="ECO:0000313" key="3">
    <source>
        <dbReference type="Proteomes" id="UP000292372"/>
    </source>
</evidence>
<name>A0A4Q9FPK5_9FLAO</name>
<dbReference type="PANTHER" id="PTHR37309">
    <property type="entry name" value="SLR0284 PROTEIN"/>
    <property type="match status" value="1"/>
</dbReference>
<dbReference type="Pfam" id="PF04020">
    <property type="entry name" value="Phage_holin_4_2"/>
    <property type="match status" value="1"/>
</dbReference>
<keyword evidence="1" id="KW-1133">Transmembrane helix</keyword>
<dbReference type="AlphaFoldDB" id="A0A4Q9FPK5"/>
<reference evidence="2 3" key="1">
    <citation type="journal article" date="2015" name="Int. J. Syst. Evol. Microbiol.">
        <title>Hyunsoonleella pacifica sp. nov., isolated from seawater of South Pacific Gyre.</title>
        <authorList>
            <person name="Gao X."/>
            <person name="Zhang Z."/>
            <person name="Dai X."/>
            <person name="Zhang X.H."/>
        </authorList>
    </citation>
    <scope>NUCLEOTIDE SEQUENCE [LARGE SCALE GENOMIC DNA]</scope>
    <source>
        <strain evidence="2 3">SW033</strain>
    </source>
</reference>
<feature type="transmembrane region" description="Helical" evidence="1">
    <location>
        <begin position="33"/>
        <end position="52"/>
    </location>
</feature>
<keyword evidence="1" id="KW-0812">Transmembrane</keyword>
<feature type="transmembrane region" description="Helical" evidence="1">
    <location>
        <begin position="89"/>
        <end position="110"/>
    </location>
</feature>
<comment type="caution">
    <text evidence="2">The sequence shown here is derived from an EMBL/GenBank/DDBJ whole genome shotgun (WGS) entry which is preliminary data.</text>
</comment>
<protein>
    <submittedName>
        <fullName evidence="2">Phage holin family protein</fullName>
    </submittedName>
</protein>
<keyword evidence="1" id="KW-0472">Membrane</keyword>
<evidence type="ECO:0000256" key="1">
    <source>
        <dbReference type="SAM" id="Phobius"/>
    </source>
</evidence>
<feature type="transmembrane region" description="Helical" evidence="1">
    <location>
        <begin position="59"/>
        <end position="77"/>
    </location>
</feature>
<organism evidence="2 3">
    <name type="scientific">Hyunsoonleella pacifica</name>
    <dbReference type="NCBI Taxonomy" id="1080224"/>
    <lineage>
        <taxon>Bacteria</taxon>
        <taxon>Pseudomonadati</taxon>
        <taxon>Bacteroidota</taxon>
        <taxon>Flavobacteriia</taxon>
        <taxon>Flavobacteriales</taxon>
        <taxon>Flavobacteriaceae</taxon>
    </lineage>
</organism>
<dbReference type="Proteomes" id="UP000292372">
    <property type="component" value="Unassembled WGS sequence"/>
</dbReference>
<dbReference type="EMBL" id="SIRS01000004">
    <property type="protein sequence ID" value="TBN15723.1"/>
    <property type="molecule type" value="Genomic_DNA"/>
</dbReference>